<proteinExistence type="inferred from homology"/>
<keyword evidence="10" id="KW-1185">Reference proteome</keyword>
<evidence type="ECO:0000259" key="8">
    <source>
        <dbReference type="PROSITE" id="PS50928"/>
    </source>
</evidence>
<reference evidence="9" key="1">
    <citation type="submission" date="2020-08" db="EMBL/GenBank/DDBJ databases">
        <title>Genome public.</title>
        <authorList>
            <person name="Liu C."/>
            <person name="Sun Q."/>
        </authorList>
    </citation>
    <scope>NUCLEOTIDE SEQUENCE</scope>
    <source>
        <strain evidence="9">NSJ-52</strain>
    </source>
</reference>
<accession>A0A8J6MC27</accession>
<name>A0A8J6MC27_9FIRM</name>
<dbReference type="EMBL" id="JACOPQ010000003">
    <property type="protein sequence ID" value="MBC5736386.1"/>
    <property type="molecule type" value="Genomic_DNA"/>
</dbReference>
<gene>
    <name evidence="9" type="ORF">H8S62_05105</name>
</gene>
<dbReference type="GO" id="GO:0005886">
    <property type="term" value="C:plasma membrane"/>
    <property type="evidence" value="ECO:0007669"/>
    <property type="project" value="UniProtKB-SubCell"/>
</dbReference>
<feature type="transmembrane region" description="Helical" evidence="7">
    <location>
        <begin position="219"/>
        <end position="235"/>
    </location>
</feature>
<evidence type="ECO:0000313" key="10">
    <source>
        <dbReference type="Proteomes" id="UP000607645"/>
    </source>
</evidence>
<evidence type="ECO:0000256" key="1">
    <source>
        <dbReference type="ARBA" id="ARBA00004651"/>
    </source>
</evidence>
<evidence type="ECO:0000313" key="9">
    <source>
        <dbReference type="EMBL" id="MBC5736386.1"/>
    </source>
</evidence>
<evidence type="ECO:0000256" key="5">
    <source>
        <dbReference type="ARBA" id="ARBA00022989"/>
    </source>
</evidence>
<keyword evidence="5 7" id="KW-1133">Transmembrane helix</keyword>
<comment type="caution">
    <text evidence="9">The sequence shown here is derived from an EMBL/GenBank/DDBJ whole genome shotgun (WGS) entry which is preliminary data.</text>
</comment>
<evidence type="ECO:0000256" key="3">
    <source>
        <dbReference type="ARBA" id="ARBA00022475"/>
    </source>
</evidence>
<keyword evidence="2 7" id="KW-0813">Transport</keyword>
<feature type="transmembrane region" description="Helical" evidence="7">
    <location>
        <begin position="78"/>
        <end position="99"/>
    </location>
</feature>
<evidence type="ECO:0000256" key="7">
    <source>
        <dbReference type="RuleBase" id="RU363032"/>
    </source>
</evidence>
<keyword evidence="6 7" id="KW-0472">Membrane</keyword>
<evidence type="ECO:0000256" key="6">
    <source>
        <dbReference type="ARBA" id="ARBA00023136"/>
    </source>
</evidence>
<feature type="transmembrane region" description="Helical" evidence="7">
    <location>
        <begin position="152"/>
        <end position="172"/>
    </location>
</feature>
<feature type="transmembrane region" description="Helical" evidence="7">
    <location>
        <begin position="15"/>
        <end position="36"/>
    </location>
</feature>
<dbReference type="RefSeq" id="WP_155147976.1">
    <property type="nucleotide sequence ID" value="NZ_JACOPQ010000003.1"/>
</dbReference>
<comment type="subcellular location">
    <subcellularLocation>
        <location evidence="1 7">Cell membrane</location>
        <topology evidence="1 7">Multi-pass membrane protein</topology>
    </subcellularLocation>
</comment>
<dbReference type="SUPFAM" id="SSF161098">
    <property type="entry name" value="MetI-like"/>
    <property type="match status" value="1"/>
</dbReference>
<feature type="transmembrane region" description="Helical" evidence="7">
    <location>
        <begin position="270"/>
        <end position="289"/>
    </location>
</feature>
<evidence type="ECO:0000256" key="4">
    <source>
        <dbReference type="ARBA" id="ARBA00022692"/>
    </source>
</evidence>
<dbReference type="AlphaFoldDB" id="A0A8J6MC27"/>
<dbReference type="PANTHER" id="PTHR43005:SF1">
    <property type="entry name" value="SPERMIDINE_PUTRESCINE TRANSPORT SYSTEM PERMEASE PROTEIN"/>
    <property type="match status" value="1"/>
</dbReference>
<dbReference type="GO" id="GO:0055085">
    <property type="term" value="P:transmembrane transport"/>
    <property type="evidence" value="ECO:0007669"/>
    <property type="project" value="InterPro"/>
</dbReference>
<feature type="domain" description="ABC transmembrane type-1" evidence="8">
    <location>
        <begin position="74"/>
        <end position="288"/>
    </location>
</feature>
<dbReference type="InterPro" id="IPR000515">
    <property type="entry name" value="MetI-like"/>
</dbReference>
<dbReference type="Gene3D" id="1.10.3720.10">
    <property type="entry name" value="MetI-like"/>
    <property type="match status" value="1"/>
</dbReference>
<keyword evidence="3" id="KW-1003">Cell membrane</keyword>
<organism evidence="9 10">
    <name type="scientific">Lawsonibacter faecis</name>
    <dbReference type="NCBI Taxonomy" id="2763052"/>
    <lineage>
        <taxon>Bacteria</taxon>
        <taxon>Bacillati</taxon>
        <taxon>Bacillota</taxon>
        <taxon>Clostridia</taxon>
        <taxon>Eubacteriales</taxon>
        <taxon>Oscillospiraceae</taxon>
        <taxon>Lawsonibacter</taxon>
    </lineage>
</organism>
<protein>
    <submittedName>
        <fullName evidence="9">Sugar ABC transporter permease</fullName>
    </submittedName>
</protein>
<dbReference type="Proteomes" id="UP000607645">
    <property type="component" value="Unassembled WGS sequence"/>
</dbReference>
<feature type="transmembrane region" description="Helical" evidence="7">
    <location>
        <begin position="111"/>
        <end position="132"/>
    </location>
</feature>
<sequence length="296" mass="32717">MNKIRNGGKLTNGQVGFLLIVPGLAVFVAIILYPFVDAILMSFTNRSMLSPEYDVVGLTNYMKVFKDPYFGKTLMTTLAFVLGSTILPFTLGLIWAIVLNQGFRGAEFLRGVTLVNWIIPGTAIGFLWSWIFNGQYGILNSILEALGILETGIPWLGQTNTALLCVVIARTWQMLPWYMAFLLGGLQSVSLEQVEAAHIDGANNWKTFWKIILPGMKQTAILVFILGLIGNLQHFDLPWTMVQGGPARATTTLSIEVYTTAFKNWNMGKAATVGTIWAVLLAGFSILYLRKVNDPD</sequence>
<dbReference type="InterPro" id="IPR035906">
    <property type="entry name" value="MetI-like_sf"/>
</dbReference>
<dbReference type="PANTHER" id="PTHR43005">
    <property type="entry name" value="BLR7065 PROTEIN"/>
    <property type="match status" value="1"/>
</dbReference>
<dbReference type="PROSITE" id="PS50928">
    <property type="entry name" value="ABC_TM1"/>
    <property type="match status" value="1"/>
</dbReference>
<keyword evidence="4 7" id="KW-0812">Transmembrane</keyword>
<dbReference type="Pfam" id="PF00528">
    <property type="entry name" value="BPD_transp_1"/>
    <property type="match status" value="1"/>
</dbReference>
<dbReference type="CDD" id="cd06261">
    <property type="entry name" value="TM_PBP2"/>
    <property type="match status" value="1"/>
</dbReference>
<evidence type="ECO:0000256" key="2">
    <source>
        <dbReference type="ARBA" id="ARBA00022448"/>
    </source>
</evidence>
<comment type="similarity">
    <text evidence="7">Belongs to the binding-protein-dependent transport system permease family.</text>
</comment>